<feature type="transmembrane region" description="Helical" evidence="2">
    <location>
        <begin position="112"/>
        <end position="130"/>
    </location>
</feature>
<feature type="transmembrane region" description="Helical" evidence="2">
    <location>
        <begin position="137"/>
        <end position="160"/>
    </location>
</feature>
<accession>C6B3X3</accession>
<keyword evidence="2" id="KW-0472">Membrane</keyword>
<evidence type="ECO:0000256" key="2">
    <source>
        <dbReference type="SAM" id="Phobius"/>
    </source>
</evidence>
<keyword evidence="2" id="KW-0812">Transmembrane</keyword>
<feature type="transmembrane region" description="Helical" evidence="2">
    <location>
        <begin position="172"/>
        <end position="194"/>
    </location>
</feature>
<dbReference type="AlphaFoldDB" id="C6B3X3"/>
<dbReference type="Proteomes" id="UP000002256">
    <property type="component" value="Chromosome"/>
</dbReference>
<keyword evidence="2" id="KW-1133">Transmembrane helix</keyword>
<reference evidence="3 4" key="1">
    <citation type="journal article" date="2010" name="Stand. Genomic Sci.">
        <title>Complete genome sequence of Rhizobium leguminosarum bv. trifolii strain WSM1325, an effective microsymbiont of annual Mediterranean clovers.</title>
        <authorList>
            <person name="Reeve W."/>
            <person name="O'Hara G."/>
            <person name="Chain P."/>
            <person name="Ardley J."/>
            <person name="Brau L."/>
            <person name="Nandesena K."/>
            <person name="Tiwari R."/>
            <person name="Copeland A."/>
            <person name="Nolan M."/>
            <person name="Han C."/>
            <person name="Brettin T."/>
            <person name="Land M."/>
            <person name="Ovchinikova G."/>
            <person name="Ivanova N."/>
            <person name="Mavromatis K."/>
            <person name="Markowitz V."/>
            <person name="Kyrpides N."/>
            <person name="Melino V."/>
            <person name="Denton M."/>
            <person name="Yates R."/>
            <person name="Howieson J."/>
        </authorList>
    </citation>
    <scope>NUCLEOTIDE SEQUENCE [LARGE SCALE GENOMIC DNA]</scope>
    <source>
        <strain evidence="3 4">WSM1325</strain>
    </source>
</reference>
<name>C6B3X3_RHILS</name>
<organism evidence="3 4">
    <name type="scientific">Rhizobium leguminosarum bv. trifolii (strain WSM1325)</name>
    <dbReference type="NCBI Taxonomy" id="395491"/>
    <lineage>
        <taxon>Bacteria</taxon>
        <taxon>Pseudomonadati</taxon>
        <taxon>Pseudomonadota</taxon>
        <taxon>Alphaproteobacteria</taxon>
        <taxon>Hyphomicrobiales</taxon>
        <taxon>Rhizobiaceae</taxon>
        <taxon>Rhizobium/Agrobacterium group</taxon>
        <taxon>Rhizobium</taxon>
    </lineage>
</organism>
<dbReference type="EMBL" id="CP001622">
    <property type="protein sequence ID" value="ACS56924.1"/>
    <property type="molecule type" value="Genomic_DNA"/>
</dbReference>
<evidence type="ECO:0008006" key="5">
    <source>
        <dbReference type="Google" id="ProtNLM"/>
    </source>
</evidence>
<evidence type="ECO:0000313" key="3">
    <source>
        <dbReference type="EMBL" id="ACS56924.1"/>
    </source>
</evidence>
<evidence type="ECO:0000313" key="4">
    <source>
        <dbReference type="Proteomes" id="UP000002256"/>
    </source>
</evidence>
<feature type="region of interest" description="Disordered" evidence="1">
    <location>
        <begin position="1"/>
        <end position="39"/>
    </location>
</feature>
<protein>
    <recommendedName>
        <fullName evidence="5">Transmembrane protein</fullName>
    </recommendedName>
</protein>
<gene>
    <name evidence="3" type="ordered locus">Rleg_2660</name>
</gene>
<dbReference type="KEGG" id="rlg:Rleg_2660"/>
<sequence>MNPDHTMRPRPATKTSPAAIPSASRTRRSIPPDTFAHSSTVPTRQASVAALALFLRLALVNVNSPPAPGSSCRRVPPTTALHLPPRPKSRHLHSQAGWINSTLGTTIQEGQFVIWLIVLPFAGVFIAALIMKRGIRLWISIAIASLAILVGATCLHTFAVEPSCRIDEQECVGATAIAWLIAFIWSAPCVGFLLKLIGQIREGNVDDEDSHHIRL</sequence>
<evidence type="ECO:0000256" key="1">
    <source>
        <dbReference type="SAM" id="MobiDB-lite"/>
    </source>
</evidence>
<proteinExistence type="predicted"/>
<dbReference type="HOGENOM" id="CLU_1282370_0_0_5"/>